<reference evidence="2" key="1">
    <citation type="journal article" date="2019" name="Int. J. Syst. Evol. Microbiol.">
        <title>The Global Catalogue of Microorganisms (GCM) 10K type strain sequencing project: providing services to taxonomists for standard genome sequencing and annotation.</title>
        <authorList>
            <consortium name="The Broad Institute Genomics Platform"/>
            <consortium name="The Broad Institute Genome Sequencing Center for Infectious Disease"/>
            <person name="Wu L."/>
            <person name="Ma J."/>
        </authorList>
    </citation>
    <scope>NUCLEOTIDE SEQUENCE [LARGE SCALE GENOMIC DNA]</scope>
    <source>
        <strain evidence="2">KCTC 42211</strain>
    </source>
</reference>
<comment type="caution">
    <text evidence="1">The sequence shown here is derived from an EMBL/GenBank/DDBJ whole genome shotgun (WGS) entry which is preliminary data.</text>
</comment>
<proteinExistence type="predicted"/>
<gene>
    <name evidence="1" type="ORF">ACFOM9_11445</name>
</gene>
<organism evidence="1 2">
    <name type="scientific">Luteimonas notoginsengisoli</name>
    <dbReference type="NCBI Taxonomy" id="1578200"/>
    <lineage>
        <taxon>Bacteria</taxon>
        <taxon>Pseudomonadati</taxon>
        <taxon>Pseudomonadota</taxon>
        <taxon>Gammaproteobacteria</taxon>
        <taxon>Lysobacterales</taxon>
        <taxon>Lysobacteraceae</taxon>
        <taxon>Luteimonas</taxon>
    </lineage>
</organism>
<keyword evidence="2" id="KW-1185">Reference proteome</keyword>
<evidence type="ECO:0000313" key="1">
    <source>
        <dbReference type="EMBL" id="MFC3660682.1"/>
    </source>
</evidence>
<accession>A0ABV7UWN8</accession>
<protein>
    <submittedName>
        <fullName evidence="1">Uncharacterized protein</fullName>
    </submittedName>
</protein>
<evidence type="ECO:0000313" key="2">
    <source>
        <dbReference type="Proteomes" id="UP001595724"/>
    </source>
</evidence>
<dbReference type="Proteomes" id="UP001595724">
    <property type="component" value="Unassembled WGS sequence"/>
</dbReference>
<name>A0ABV7UWN8_9GAMM</name>
<sequence length="85" mass="9083">MAMNTAGLAGANRVGVGVGGQNGESALAVVWQRAIRSRNRAQCAILPPRSRIWICREAFGLLLGCADRDYVAHIERCSAQGGRCQ</sequence>
<dbReference type="EMBL" id="JBHRYF010000008">
    <property type="protein sequence ID" value="MFC3660682.1"/>
    <property type="molecule type" value="Genomic_DNA"/>
</dbReference>
<dbReference type="RefSeq" id="WP_386710553.1">
    <property type="nucleotide sequence ID" value="NZ_JBHRYF010000008.1"/>
</dbReference>